<dbReference type="PANTHER" id="PTHR43309">
    <property type="entry name" value="5-OXOPROLINASE SUBUNIT C"/>
    <property type="match status" value="1"/>
</dbReference>
<dbReference type="PANTHER" id="PTHR43309:SF5">
    <property type="entry name" value="5-OXOPROLINASE SUBUNIT C"/>
    <property type="match status" value="1"/>
</dbReference>
<dbReference type="GO" id="GO:0016787">
    <property type="term" value="F:hydrolase activity"/>
    <property type="evidence" value="ECO:0007669"/>
    <property type="project" value="UniProtKB-KW"/>
</dbReference>
<keyword evidence="7" id="KW-1185">Reference proteome</keyword>
<dbReference type="InterPro" id="IPR029000">
    <property type="entry name" value="Cyclophilin-like_dom_sf"/>
</dbReference>
<dbReference type="InterPro" id="IPR003778">
    <property type="entry name" value="CT_A_B"/>
</dbReference>
<evidence type="ECO:0000259" key="5">
    <source>
        <dbReference type="SMART" id="SM00797"/>
    </source>
</evidence>
<feature type="coiled-coil region" evidence="4">
    <location>
        <begin position="294"/>
        <end position="321"/>
    </location>
</feature>
<gene>
    <name evidence="6" type="ORF">SAMN02745885_01906</name>
</gene>
<organism evidence="6 7">
    <name type="scientific">Carboxydocella sporoproducens DSM 16521</name>
    <dbReference type="NCBI Taxonomy" id="1121270"/>
    <lineage>
        <taxon>Bacteria</taxon>
        <taxon>Bacillati</taxon>
        <taxon>Bacillota</taxon>
        <taxon>Clostridia</taxon>
        <taxon>Eubacteriales</taxon>
        <taxon>Clostridiales Family XVI. Incertae Sedis</taxon>
        <taxon>Carboxydocella</taxon>
    </lineage>
</organism>
<dbReference type="SUPFAM" id="SSF50891">
    <property type="entry name" value="Cyclophilin-like"/>
    <property type="match status" value="1"/>
</dbReference>
<reference evidence="7" key="1">
    <citation type="submission" date="2017-02" db="EMBL/GenBank/DDBJ databases">
        <authorList>
            <person name="Varghese N."/>
            <person name="Submissions S."/>
        </authorList>
    </citation>
    <scope>NUCLEOTIDE SEQUENCE [LARGE SCALE GENOMIC DNA]</scope>
    <source>
        <strain evidence="7">DSM 16521</strain>
    </source>
</reference>
<evidence type="ECO:0000313" key="7">
    <source>
        <dbReference type="Proteomes" id="UP000189933"/>
    </source>
</evidence>
<sequence>MSFIRVIKPGLLTTIQDRGRFGYQQWGIPVAGAMDEYALRIANLLVGNPEGEACLEITLLGPTLEFQAEGVIALTGADLGARLNGQDLPLWQALQVQKGDKLEFTGVKAGCRVYLAVAGGFEVPVVMGSKSTYVRGQIGGFAGRSLRKGDEIGIRVPRVDLRRLINRTVPREYRYEFTNPILVRVVLGPQDDAFTEDGIRTFLEGQYQVTNEADRMGYRLDGPKIQHKTSPDIISDGIVMGSIQVPGHGLPIIMMADRQTTGGYTKIATVITADLNKIAQAKPGDAIRFQAVSIEEAHEIYRAYEEKIRNVKDKFIFAQKEPFTSKKGLKRTMRIWVNGTEYIVEIERL</sequence>
<dbReference type="GO" id="GO:0005524">
    <property type="term" value="F:ATP binding"/>
    <property type="evidence" value="ECO:0007669"/>
    <property type="project" value="UniProtKB-KW"/>
</dbReference>
<dbReference type="AlphaFoldDB" id="A0A1T4R2R7"/>
<accession>A0A1T4R2R7</accession>
<feature type="domain" description="Carboxyltransferase" evidence="5">
    <location>
        <begin position="25"/>
        <end position="307"/>
    </location>
</feature>
<dbReference type="EMBL" id="FUXM01000024">
    <property type="protein sequence ID" value="SKA10145.1"/>
    <property type="molecule type" value="Genomic_DNA"/>
</dbReference>
<proteinExistence type="predicted"/>
<keyword evidence="1" id="KW-0547">Nucleotide-binding</keyword>
<protein>
    <submittedName>
        <fullName evidence="6">Biotin-dependent carboxylase uncharacterized domain-containing protein</fullName>
    </submittedName>
</protein>
<keyword evidence="4" id="KW-0175">Coiled coil</keyword>
<evidence type="ECO:0000313" key="6">
    <source>
        <dbReference type="EMBL" id="SKA10145.1"/>
    </source>
</evidence>
<dbReference type="InterPro" id="IPR052708">
    <property type="entry name" value="PxpC"/>
</dbReference>
<keyword evidence="3" id="KW-0067">ATP-binding</keyword>
<evidence type="ECO:0000256" key="1">
    <source>
        <dbReference type="ARBA" id="ARBA00022741"/>
    </source>
</evidence>
<dbReference type="Pfam" id="PF02626">
    <property type="entry name" value="CT_A_B"/>
    <property type="match status" value="1"/>
</dbReference>
<dbReference type="NCBIfam" id="TIGR00724">
    <property type="entry name" value="urea_amlyse_rel"/>
    <property type="match status" value="1"/>
</dbReference>
<evidence type="ECO:0000256" key="4">
    <source>
        <dbReference type="SAM" id="Coils"/>
    </source>
</evidence>
<dbReference type="SMART" id="SM00797">
    <property type="entry name" value="AHS2"/>
    <property type="match status" value="1"/>
</dbReference>
<name>A0A1T4R2R7_9FIRM</name>
<evidence type="ECO:0000256" key="3">
    <source>
        <dbReference type="ARBA" id="ARBA00022840"/>
    </source>
</evidence>
<dbReference type="Proteomes" id="UP000189933">
    <property type="component" value="Unassembled WGS sequence"/>
</dbReference>
<keyword evidence="2" id="KW-0378">Hydrolase</keyword>
<dbReference type="RefSeq" id="WP_078665940.1">
    <property type="nucleotide sequence ID" value="NZ_FUXM01000024.1"/>
</dbReference>
<dbReference type="OrthoDB" id="9782422at2"/>
<dbReference type="Gene3D" id="2.40.100.10">
    <property type="entry name" value="Cyclophilin-like"/>
    <property type="match status" value="1"/>
</dbReference>
<evidence type="ECO:0000256" key="2">
    <source>
        <dbReference type="ARBA" id="ARBA00022801"/>
    </source>
</evidence>